<keyword evidence="3" id="KW-1003">Cell membrane</keyword>
<dbReference type="InterPro" id="IPR000433">
    <property type="entry name" value="Znf_ZZ"/>
</dbReference>
<feature type="coiled-coil region" evidence="13">
    <location>
        <begin position="1213"/>
        <end position="1247"/>
    </location>
</feature>
<dbReference type="InterPro" id="IPR050774">
    <property type="entry name" value="KCMF1/Dystrophin"/>
</dbReference>
<keyword evidence="5" id="KW-0479">Metal-binding</keyword>
<keyword evidence="7" id="KW-0862">Zinc</keyword>
<dbReference type="SUPFAM" id="SSF47473">
    <property type="entry name" value="EF-hand"/>
    <property type="match status" value="2"/>
</dbReference>
<dbReference type="GO" id="GO:0008270">
    <property type="term" value="F:zinc ion binding"/>
    <property type="evidence" value="ECO:0007669"/>
    <property type="project" value="UniProtKB-KW"/>
</dbReference>
<evidence type="ECO:0000256" key="2">
    <source>
        <dbReference type="ARBA" id="ARBA00004278"/>
    </source>
</evidence>
<dbReference type="GO" id="GO:0042383">
    <property type="term" value="C:sarcolemma"/>
    <property type="evidence" value="ECO:0007669"/>
    <property type="project" value="UniProtKB-SubCell"/>
</dbReference>
<feature type="compositionally biased region" description="Basic and acidic residues" evidence="14">
    <location>
        <begin position="240"/>
        <end position="254"/>
    </location>
</feature>
<dbReference type="PROSITE" id="PS50135">
    <property type="entry name" value="ZF_ZZ_2"/>
    <property type="match status" value="1"/>
</dbReference>
<feature type="compositionally biased region" description="Basic and acidic residues" evidence="14">
    <location>
        <begin position="2138"/>
        <end position="2152"/>
    </location>
</feature>
<dbReference type="InterPro" id="IPR015153">
    <property type="entry name" value="EF-hand_dom_typ1"/>
</dbReference>
<keyword evidence="10" id="KW-0009">Actin-binding</keyword>
<feature type="region of interest" description="Disordered" evidence="14">
    <location>
        <begin position="232"/>
        <end position="261"/>
    </location>
</feature>
<evidence type="ECO:0000256" key="1">
    <source>
        <dbReference type="ARBA" id="ARBA00004245"/>
    </source>
</evidence>
<dbReference type="PROSITE" id="PS01357">
    <property type="entry name" value="ZF_ZZ_1"/>
    <property type="match status" value="1"/>
</dbReference>
<dbReference type="Proteomes" id="UP001432322">
    <property type="component" value="Unassembled WGS sequence"/>
</dbReference>
<dbReference type="SUPFAM" id="SSF57850">
    <property type="entry name" value="RING/U-box"/>
    <property type="match status" value="1"/>
</dbReference>
<feature type="coiled-coil region" evidence="13">
    <location>
        <begin position="1432"/>
        <end position="1494"/>
    </location>
</feature>
<dbReference type="Gene3D" id="1.10.238.10">
    <property type="entry name" value="EF-hand"/>
    <property type="match status" value="2"/>
</dbReference>
<evidence type="ECO:0000256" key="12">
    <source>
        <dbReference type="PROSITE-ProRule" id="PRU00228"/>
    </source>
</evidence>
<dbReference type="GO" id="GO:0005737">
    <property type="term" value="C:cytoplasm"/>
    <property type="evidence" value="ECO:0007669"/>
    <property type="project" value="UniProtKB-ARBA"/>
</dbReference>
<dbReference type="Pfam" id="PF09068">
    <property type="entry name" value="EF-hand_2"/>
    <property type="match status" value="1"/>
</dbReference>
<keyword evidence="6 12" id="KW-0863">Zinc-finger</keyword>
<feature type="compositionally biased region" description="Polar residues" evidence="14">
    <location>
        <begin position="592"/>
        <end position="601"/>
    </location>
</feature>
<evidence type="ECO:0000256" key="10">
    <source>
        <dbReference type="ARBA" id="ARBA00023203"/>
    </source>
</evidence>
<dbReference type="SMART" id="SM00456">
    <property type="entry name" value="WW"/>
    <property type="match status" value="1"/>
</dbReference>
<feature type="compositionally biased region" description="Basic and acidic residues" evidence="14">
    <location>
        <begin position="8"/>
        <end position="24"/>
    </location>
</feature>
<dbReference type="SUPFAM" id="SSF51045">
    <property type="entry name" value="WW domain"/>
    <property type="match status" value="1"/>
</dbReference>
<feature type="coiled-coil region" evidence="13">
    <location>
        <begin position="1275"/>
        <end position="1302"/>
    </location>
</feature>
<keyword evidence="9" id="KW-0472">Membrane</keyword>
<evidence type="ECO:0000256" key="5">
    <source>
        <dbReference type="ARBA" id="ARBA00022723"/>
    </source>
</evidence>
<evidence type="ECO:0000256" key="8">
    <source>
        <dbReference type="ARBA" id="ARBA00022837"/>
    </source>
</evidence>
<keyword evidence="4" id="KW-0963">Cytoplasm</keyword>
<evidence type="ECO:0000256" key="13">
    <source>
        <dbReference type="SAM" id="Coils"/>
    </source>
</evidence>
<evidence type="ECO:0000256" key="4">
    <source>
        <dbReference type="ARBA" id="ARBA00022490"/>
    </source>
</evidence>
<feature type="coiled-coil region" evidence="13">
    <location>
        <begin position="196"/>
        <end position="223"/>
    </location>
</feature>
<feature type="region of interest" description="Disordered" evidence="14">
    <location>
        <begin position="277"/>
        <end position="488"/>
    </location>
</feature>
<dbReference type="PROSITE" id="PS50020">
    <property type="entry name" value="WW_DOMAIN_2"/>
    <property type="match status" value="1"/>
</dbReference>
<feature type="region of interest" description="Disordered" evidence="14">
    <location>
        <begin position="882"/>
        <end position="939"/>
    </location>
</feature>
<feature type="region of interest" description="Disordered" evidence="14">
    <location>
        <begin position="592"/>
        <end position="614"/>
    </location>
</feature>
<sequence>EEEEEEERRETEGEPEKKKERKGLSEQISSLRDRLSKARDHFDLDRYPVASVADWAARVGEVESWLSSVRPSVEEAIMEGRRLANEGSAELSTHQAIEELDKIVEDTQKLEEDCESARDAISSLEEDEEKLKEDLKKMEEGLRQLLGRNFSDPEVVKSTRRSLLDKESALADVSRRASELHSSLPGRSSALRDTTLDTLNQLLNQLDEELSRVGMEEEEIKDQPEIVHFQEIPVTVSQPEVKEEEKIKDHHLEEAPASPQLVQKLEELSEQIIDRAMHESVEETMKEARKQPEMKIKDEKKEEEKKKEEIKDQSEMKPEVQDVEMKEEEKKEEIKDQSESSEPEVEFTFVPKQEVKPMEVDDSKPEVAPEVPEIKDQPTTERKKSESPTKKRDIMQLPRSRSTSLAMEVDDTGKTTEDELEMKRKKTDVMAYDSPPRARTISRQNSEGGIIVSKMPRSDSTPKRDEMNLQQLQPVELQQEQQGGGGERSIDEVAQLYITLDSLEDAIAFDEEFPLEQLESADERFDKMSSDLSAASSCVQKHAMTMEMNESEQAIERIGQLQSDVAHRRKRAKEHRPEWEAFLKAISTASSDVSSLEQQQSNKEEGASEEGYAEAEQSVCEAVRQLAGVLPRLVEGGERAGKMRKEVASLEDRFRSVGYSMRESRAKKAAQEVDEAGVCKALEELSNWCSSAAADAIPAPLPNSLNEEAMRAQLQTILARVGQMNAKKASLARLESDRDRLVALERGDMKTKHAIRRGVSETAKNMSDLRLSLADRRATLENAAEAAKNFWEMVEETSRLAADTIKGSEAVCAATVYTPSPAKIDEIRAQAVDLKRRASEMEERLAAAMEEEKELDEGLRMRVDDALEACAHAQKAAARMPTPSLMMESTSDVSTAASFTLVGGEREKEKGGRRGEERRVEDEEHDQVAEDEEEDYGPHDNLIMASSLHTSSIGAAPPSDSIPSIKEKKLSARDELAMQTLTLASHWLTEAARDASITVDVANAKDVKARSAAILTIIEQLREREREVIGIGDAHAEPTVKQRAASIVDEMEELLRRAERRRMKLNELVEESRVFEQSRTAMEMWLTEGEDVIGRSIHGADRDELRAELNGVEAIISQLEERRERMRELNVKADHLMDANERDDLHSLSHQLSKMNGHWSTFNDNIRIRRALLEASLRSRSDLHTALGEVEEWLEKTQTRVEQLSIQALDPHLLKDSGRRKDTREKLEELEREVSSHAEVVSDVTEMSSKVLEQLERGKERDSLQQRMSSLSEAWEATKARCQSIRKQVEKAESEWEGLRRKLTELLAWTDQQSRELVNNSVMAGNLSSALHQVSSSKNLARELDERTPKMKVAIQEANAYLMQHDLRRRMASGGVLEGEEEEEERDPISAEEQRCGLQLAADVDRLKVSWARLQKQHTEWSAVVTAGAARLQSLERALAECQLGLTGLETELEGATAVEKLRLEQLGQARKDSDLLTEKVNELRGQMDEANAASAAVAAADAPLDAHPTNQLEAVNKRYDSLRSSARVRVAAISNALKNLGPSSEHFLAQSVQLPWQRAVSATNRLPYYIDHKTERTQWDHPSWVELSRELATFNRVKFIAYRTAMKLRALQKRLCLDLISLDDMDKAFGRLDLSGEESISLESMVSCLVPVFEQLHLQQPHVVRSLSLAIDLVVNLVLNIYDPGRDGLLRTLSFKVALVVLCNATLEEKYRYLFSLVAQNEHVDQKHMALLFYDLVHIPKLVGECAAFGGTNIEPSVRSLFETVRLSPTIALSPFLTWLKHEPQSLVWLPVMHRFATAEFAKHQAKCNVCKMFPIVGLRYRCLRCFNFDMCQNCFFSQRTSKNHKLKHPMQEYSNPTTSGEDVRDFGRIVKNKLTGGKRHLGYLPIELGEEGKPLAAPSVAQTNPATDALHSRSSAAAARLGELSLHEVAAPAAPRDPPTSPIQMMNQVEMMQKDELDQLLQRLQLENMELKREVEKRKRTMQSQPNLDRDPSAGPRGGSEYSRNRALAADSTTSPLMDRDGRSRTLPRLGTASQRASVPTLHTAASTNDVEEEARALRLHQSRLEHRSRILAAQNEQLEMQLGRVKKLIEQQKASTSRVGLEDLGDGRSMERDEREWTMHGTLERGMNGALTNGGHREPERGDEGRGERMQSLLDTVDELGKAMESLVVSVVYNSDSEVE</sequence>
<proteinExistence type="predicted"/>
<evidence type="ECO:0008006" key="19">
    <source>
        <dbReference type="Google" id="ProtNLM"/>
    </source>
</evidence>
<gene>
    <name evidence="17" type="ORF">PFISCL1PPCAC_17777</name>
</gene>
<dbReference type="Pfam" id="PF00397">
    <property type="entry name" value="WW"/>
    <property type="match status" value="1"/>
</dbReference>
<dbReference type="PANTHER" id="PTHR12268">
    <property type="entry name" value="E3 UBIQUITIN-PROTEIN LIGASE KCMF1"/>
    <property type="match status" value="1"/>
</dbReference>
<dbReference type="Gene3D" id="6.10.140.70">
    <property type="match status" value="1"/>
</dbReference>
<evidence type="ECO:0000256" key="14">
    <source>
        <dbReference type="SAM" id="MobiDB-lite"/>
    </source>
</evidence>
<comment type="subcellular location">
    <subcellularLocation>
        <location evidence="2">Cell membrane</location>
        <location evidence="2">Sarcolemma</location>
        <topology evidence="2">Peripheral membrane protein</topology>
        <orientation evidence="2">Cytoplasmic side</orientation>
    </subcellularLocation>
    <subcellularLocation>
        <location evidence="1">Cytoplasm</location>
        <location evidence="1">Cytoskeleton</location>
    </subcellularLocation>
</comment>
<name>A0AAV5W3W5_9BILA</name>
<feature type="coiled-coil region" evidence="13">
    <location>
        <begin position="1041"/>
        <end position="1071"/>
    </location>
</feature>
<feature type="domain" description="ZZ-type" evidence="16">
    <location>
        <begin position="1804"/>
        <end position="1860"/>
    </location>
</feature>
<dbReference type="GO" id="GO:0050804">
    <property type="term" value="P:modulation of chemical synaptic transmission"/>
    <property type="evidence" value="ECO:0007669"/>
    <property type="project" value="UniProtKB-ARBA"/>
</dbReference>
<dbReference type="Pfam" id="PF09069">
    <property type="entry name" value="EF-hand_3"/>
    <property type="match status" value="1"/>
</dbReference>
<feature type="compositionally biased region" description="Low complexity" evidence="14">
    <location>
        <begin position="469"/>
        <end position="481"/>
    </location>
</feature>
<dbReference type="Gene3D" id="3.30.60.90">
    <property type="match status" value="1"/>
</dbReference>
<dbReference type="InterPro" id="IPR056503">
    <property type="entry name" value="Spectrin_Dys-1"/>
</dbReference>
<feature type="region of interest" description="Disordered" evidence="14">
    <location>
        <begin position="2128"/>
        <end position="2154"/>
    </location>
</feature>
<dbReference type="GO" id="GO:0005856">
    <property type="term" value="C:cytoskeleton"/>
    <property type="evidence" value="ECO:0007669"/>
    <property type="project" value="UniProtKB-SubCell"/>
</dbReference>
<dbReference type="CDD" id="cd16242">
    <property type="entry name" value="EFh_DMD_like"/>
    <property type="match status" value="1"/>
</dbReference>
<dbReference type="InterPro" id="IPR043145">
    <property type="entry name" value="Znf_ZZ_sf"/>
</dbReference>
<feature type="region of interest" description="Disordered" evidence="14">
    <location>
        <begin position="1977"/>
        <end position="2053"/>
    </location>
</feature>
<feature type="coiled-coil region" evidence="13">
    <location>
        <begin position="100"/>
        <end position="148"/>
    </location>
</feature>
<feature type="non-terminal residue" evidence="17">
    <location>
        <position position="1"/>
    </location>
</feature>
<feature type="compositionally biased region" description="Polar residues" evidence="14">
    <location>
        <begin position="887"/>
        <end position="898"/>
    </location>
</feature>
<dbReference type="GO" id="GO:0099536">
    <property type="term" value="P:synaptic signaling"/>
    <property type="evidence" value="ECO:0007669"/>
    <property type="project" value="TreeGrafter"/>
</dbReference>
<feature type="compositionally biased region" description="Basic and acidic residues" evidence="14">
    <location>
        <begin position="277"/>
        <end position="338"/>
    </location>
</feature>
<dbReference type="GO" id="GO:0016010">
    <property type="term" value="C:dystrophin-associated glycoprotein complex"/>
    <property type="evidence" value="ECO:0007669"/>
    <property type="project" value="UniProtKB-ARBA"/>
</dbReference>
<dbReference type="PROSITE" id="PS01159">
    <property type="entry name" value="WW_DOMAIN_1"/>
    <property type="match status" value="1"/>
</dbReference>
<dbReference type="InterPro" id="IPR011992">
    <property type="entry name" value="EF-hand-dom_pair"/>
</dbReference>
<keyword evidence="18" id="KW-1185">Reference proteome</keyword>
<comment type="caution">
    <text evidence="17">The sequence shown here is derived from an EMBL/GenBank/DDBJ whole genome shotgun (WGS) entry which is preliminary data.</text>
</comment>
<feature type="domain" description="WW" evidence="15">
    <location>
        <begin position="1551"/>
        <end position="1585"/>
    </location>
</feature>
<dbReference type="SMART" id="SM00150">
    <property type="entry name" value="SPEC"/>
    <property type="match status" value="3"/>
</dbReference>
<dbReference type="GO" id="GO:0046716">
    <property type="term" value="P:muscle cell cellular homeostasis"/>
    <property type="evidence" value="ECO:0007669"/>
    <property type="project" value="UniProtKB-ARBA"/>
</dbReference>
<dbReference type="InterPro" id="IPR015154">
    <property type="entry name" value="EF-hand_dom_typ2"/>
</dbReference>
<feature type="compositionally biased region" description="Basic and acidic residues" evidence="14">
    <location>
        <begin position="456"/>
        <end position="467"/>
    </location>
</feature>
<dbReference type="GO" id="GO:0003779">
    <property type="term" value="F:actin binding"/>
    <property type="evidence" value="ECO:0007669"/>
    <property type="project" value="UniProtKB-KW"/>
</dbReference>
<dbReference type="Pfam" id="PF23729">
    <property type="entry name" value="Spectrin_Dys-1"/>
    <property type="match status" value="1"/>
</dbReference>
<evidence type="ECO:0000313" key="17">
    <source>
        <dbReference type="EMBL" id="GMT26480.1"/>
    </source>
</evidence>
<reference evidence="17" key="1">
    <citation type="submission" date="2023-10" db="EMBL/GenBank/DDBJ databases">
        <title>Genome assembly of Pristionchus species.</title>
        <authorList>
            <person name="Yoshida K."/>
            <person name="Sommer R.J."/>
        </authorList>
    </citation>
    <scope>NUCLEOTIDE SEQUENCE</scope>
    <source>
        <strain evidence="17">RS5133</strain>
    </source>
</reference>
<feature type="compositionally biased region" description="Basic and acidic residues" evidence="14">
    <location>
        <begin position="353"/>
        <end position="394"/>
    </location>
</feature>
<dbReference type="SMART" id="SM00291">
    <property type="entry name" value="ZnF_ZZ"/>
    <property type="match status" value="1"/>
</dbReference>
<dbReference type="PANTHER" id="PTHR12268:SF14">
    <property type="entry name" value="DYSTROPHIN-1"/>
    <property type="match status" value="1"/>
</dbReference>
<feature type="compositionally biased region" description="Basic and acidic residues" evidence="14">
    <location>
        <begin position="904"/>
        <end position="928"/>
    </location>
</feature>
<feature type="coiled-coil region" evidence="13">
    <location>
        <begin position="1102"/>
        <end position="1139"/>
    </location>
</feature>
<dbReference type="GO" id="GO:0045202">
    <property type="term" value="C:synapse"/>
    <property type="evidence" value="ECO:0007669"/>
    <property type="project" value="GOC"/>
</dbReference>
<dbReference type="EMBL" id="BTSY01000005">
    <property type="protein sequence ID" value="GMT26480.1"/>
    <property type="molecule type" value="Genomic_DNA"/>
</dbReference>
<dbReference type="SUPFAM" id="SSF46966">
    <property type="entry name" value="Spectrin repeat"/>
    <property type="match status" value="4"/>
</dbReference>
<organism evidence="17 18">
    <name type="scientific">Pristionchus fissidentatus</name>
    <dbReference type="NCBI Taxonomy" id="1538716"/>
    <lineage>
        <taxon>Eukaryota</taxon>
        <taxon>Metazoa</taxon>
        <taxon>Ecdysozoa</taxon>
        <taxon>Nematoda</taxon>
        <taxon>Chromadorea</taxon>
        <taxon>Rhabditida</taxon>
        <taxon>Rhabditina</taxon>
        <taxon>Diplogasteromorpha</taxon>
        <taxon>Diplogasteroidea</taxon>
        <taxon>Neodiplogasteridae</taxon>
        <taxon>Pristionchus</taxon>
    </lineage>
</organism>
<dbReference type="Gene3D" id="2.20.70.10">
    <property type="match status" value="1"/>
</dbReference>
<evidence type="ECO:0000256" key="6">
    <source>
        <dbReference type="ARBA" id="ARBA00022771"/>
    </source>
</evidence>
<accession>A0AAV5W3W5</accession>
<evidence type="ECO:0000259" key="15">
    <source>
        <dbReference type="PROSITE" id="PS50020"/>
    </source>
</evidence>
<dbReference type="Pfam" id="PF00569">
    <property type="entry name" value="ZZ"/>
    <property type="match status" value="1"/>
</dbReference>
<protein>
    <recommendedName>
        <fullName evidence="19">Dystrophin-1</fullName>
    </recommendedName>
</protein>
<dbReference type="CDD" id="cd00201">
    <property type="entry name" value="WW"/>
    <property type="match status" value="1"/>
</dbReference>
<evidence type="ECO:0000256" key="9">
    <source>
        <dbReference type="ARBA" id="ARBA00023136"/>
    </source>
</evidence>
<evidence type="ECO:0000259" key="16">
    <source>
        <dbReference type="PROSITE" id="PS50135"/>
    </source>
</evidence>
<feature type="region of interest" description="Disordered" evidence="14">
    <location>
        <begin position="1"/>
        <end position="26"/>
    </location>
</feature>
<dbReference type="InterPro" id="IPR036020">
    <property type="entry name" value="WW_dom_sf"/>
</dbReference>
<dbReference type="InterPro" id="IPR001202">
    <property type="entry name" value="WW_dom"/>
</dbReference>
<keyword evidence="13" id="KW-0175">Coiled coil</keyword>
<evidence type="ECO:0000256" key="3">
    <source>
        <dbReference type="ARBA" id="ARBA00022475"/>
    </source>
</evidence>
<dbReference type="InterPro" id="IPR018159">
    <property type="entry name" value="Spectrin/alpha-actinin"/>
</dbReference>
<feature type="coiled-coil region" evidence="13">
    <location>
        <begin position="824"/>
        <end position="858"/>
    </location>
</feature>
<keyword evidence="8" id="KW-0106">Calcium</keyword>
<keyword evidence="11" id="KW-0206">Cytoskeleton</keyword>
<evidence type="ECO:0000256" key="11">
    <source>
        <dbReference type="ARBA" id="ARBA00023212"/>
    </source>
</evidence>
<dbReference type="Gene3D" id="1.20.58.60">
    <property type="match status" value="2"/>
</dbReference>
<dbReference type="CDD" id="cd02334">
    <property type="entry name" value="ZZ_dystrophin"/>
    <property type="match status" value="1"/>
</dbReference>
<evidence type="ECO:0000313" key="18">
    <source>
        <dbReference type="Proteomes" id="UP001432322"/>
    </source>
</evidence>
<evidence type="ECO:0000256" key="7">
    <source>
        <dbReference type="ARBA" id="ARBA00022833"/>
    </source>
</evidence>